<dbReference type="CDD" id="cd00229">
    <property type="entry name" value="SGNH_hydrolase"/>
    <property type="match status" value="1"/>
</dbReference>
<feature type="domain" description="SGNH hydrolase-type esterase" evidence="1">
    <location>
        <begin position="149"/>
        <end position="300"/>
    </location>
</feature>
<dbReference type="RefSeq" id="WP_228352967.1">
    <property type="nucleotide sequence ID" value="NZ_JACEGA010000001.1"/>
</dbReference>
<protein>
    <submittedName>
        <fullName evidence="2">SGNH/GDSL hydrolase family protein</fullName>
    </submittedName>
</protein>
<dbReference type="InterPro" id="IPR013830">
    <property type="entry name" value="SGNH_hydro"/>
</dbReference>
<dbReference type="GO" id="GO:0016787">
    <property type="term" value="F:hydrolase activity"/>
    <property type="evidence" value="ECO:0007669"/>
    <property type="project" value="UniProtKB-KW"/>
</dbReference>
<dbReference type="Proteomes" id="UP000574276">
    <property type="component" value="Unassembled WGS sequence"/>
</dbReference>
<evidence type="ECO:0000313" key="2">
    <source>
        <dbReference type="EMBL" id="MBB2183298.1"/>
    </source>
</evidence>
<keyword evidence="3" id="KW-1185">Reference proteome</keyword>
<dbReference type="InterPro" id="IPR036514">
    <property type="entry name" value="SGNH_hydro_sf"/>
</dbReference>
<sequence>MKLSNEQLKKIYYGAYSFCETEDGYLQSFQYTQQQMQYFKESSDFWYDRCNASSAKTLEFRTTATKFSFEYKFIWVGSEDSIELAIDGLITRIYYVKDMQKEGRISFDMPAGEKKAIVYLPADATILIRNCESDAELLPVEKKEKVLWMGDSITQGYGPLRSAHTYVSVANRLLNYDIINQGIGGYIYDKNVLVKMEGYSPDKIIISLGTNQYGTESMKDIEEYYERLSEVYGDKPVLCITPIWRGDFPDEFETLVKFCQKTKEICSKYSNITVVEGFKLVPHLPEYFLDNLHPNALGSEIYGRNLVLAIKEVGF</sequence>
<dbReference type="Gene3D" id="3.40.50.1110">
    <property type="entry name" value="SGNH hydrolase"/>
    <property type="match status" value="1"/>
</dbReference>
<dbReference type="AlphaFoldDB" id="A0A839K1K5"/>
<proteinExistence type="predicted"/>
<organism evidence="2 3">
    <name type="scientific">Variimorphobacter saccharofermentans</name>
    <dbReference type="NCBI Taxonomy" id="2755051"/>
    <lineage>
        <taxon>Bacteria</taxon>
        <taxon>Bacillati</taxon>
        <taxon>Bacillota</taxon>
        <taxon>Clostridia</taxon>
        <taxon>Lachnospirales</taxon>
        <taxon>Lachnospiraceae</taxon>
        <taxon>Variimorphobacter</taxon>
    </lineage>
</organism>
<dbReference type="Pfam" id="PF13472">
    <property type="entry name" value="Lipase_GDSL_2"/>
    <property type="match status" value="1"/>
</dbReference>
<evidence type="ECO:0000259" key="1">
    <source>
        <dbReference type="Pfam" id="PF13472"/>
    </source>
</evidence>
<dbReference type="Gene3D" id="2.60.120.260">
    <property type="entry name" value="Galactose-binding domain-like"/>
    <property type="match status" value="1"/>
</dbReference>
<gene>
    <name evidence="2" type="ORF">H0486_10445</name>
</gene>
<dbReference type="SUPFAM" id="SSF52266">
    <property type="entry name" value="SGNH hydrolase"/>
    <property type="match status" value="1"/>
</dbReference>
<accession>A0A839K1K5</accession>
<reference evidence="2 3" key="1">
    <citation type="submission" date="2020-07" db="EMBL/GenBank/DDBJ databases">
        <title>Characterization and genome sequencing of isolate MD1, a novel member within the family Lachnospiraceae.</title>
        <authorList>
            <person name="Rettenmaier R."/>
            <person name="Di Bello L."/>
            <person name="Zinser C."/>
            <person name="Scheitz K."/>
            <person name="Liebl W."/>
            <person name="Zverlov V."/>
        </authorList>
    </citation>
    <scope>NUCLEOTIDE SEQUENCE [LARGE SCALE GENOMIC DNA]</scope>
    <source>
        <strain evidence="2 3">MD1</strain>
    </source>
</reference>
<dbReference type="EMBL" id="JACEGA010000001">
    <property type="protein sequence ID" value="MBB2183298.1"/>
    <property type="molecule type" value="Genomic_DNA"/>
</dbReference>
<evidence type="ECO:0000313" key="3">
    <source>
        <dbReference type="Proteomes" id="UP000574276"/>
    </source>
</evidence>
<comment type="caution">
    <text evidence="2">The sequence shown here is derived from an EMBL/GenBank/DDBJ whole genome shotgun (WGS) entry which is preliminary data.</text>
</comment>
<keyword evidence="2" id="KW-0378">Hydrolase</keyword>
<name>A0A839K1K5_9FIRM</name>